<dbReference type="EMBL" id="CP019640">
    <property type="protein sequence ID" value="AQQ52482.1"/>
    <property type="molecule type" value="Genomic_DNA"/>
</dbReference>
<dbReference type="Pfam" id="PF13412">
    <property type="entry name" value="HTH_24"/>
    <property type="match status" value="1"/>
</dbReference>
<dbReference type="PROSITE" id="PS00584">
    <property type="entry name" value="PFKB_KINASES_2"/>
    <property type="match status" value="1"/>
</dbReference>
<proteinExistence type="predicted"/>
<evidence type="ECO:0000313" key="4">
    <source>
        <dbReference type="EMBL" id="AQQ52482.1"/>
    </source>
</evidence>
<name>A0A1Q2KXU3_9BACL</name>
<dbReference type="PROSITE" id="PS00583">
    <property type="entry name" value="PFKB_KINASES_1"/>
    <property type="match status" value="1"/>
</dbReference>
<dbReference type="Gene3D" id="3.40.1190.20">
    <property type="match status" value="1"/>
</dbReference>
<gene>
    <name evidence="4" type="ORF">B0X71_04730</name>
</gene>
<dbReference type="GO" id="GO:0005737">
    <property type="term" value="C:cytoplasm"/>
    <property type="evidence" value="ECO:0007669"/>
    <property type="project" value="TreeGrafter"/>
</dbReference>
<dbReference type="GO" id="GO:0016798">
    <property type="term" value="F:hydrolase activity, acting on glycosyl bonds"/>
    <property type="evidence" value="ECO:0007669"/>
    <property type="project" value="TreeGrafter"/>
</dbReference>
<dbReference type="InterPro" id="IPR036388">
    <property type="entry name" value="WH-like_DNA-bd_sf"/>
</dbReference>
<dbReference type="SUPFAM" id="SSF53613">
    <property type="entry name" value="Ribokinase-like"/>
    <property type="match status" value="1"/>
</dbReference>
<dbReference type="GO" id="GO:0016301">
    <property type="term" value="F:kinase activity"/>
    <property type="evidence" value="ECO:0007669"/>
    <property type="project" value="UniProtKB-KW"/>
</dbReference>
<dbReference type="CDD" id="cd01941">
    <property type="entry name" value="YeiC_kinase_like"/>
    <property type="match status" value="1"/>
</dbReference>
<dbReference type="Proteomes" id="UP000188184">
    <property type="component" value="Chromosome"/>
</dbReference>
<dbReference type="KEGG" id="pmar:B0X71_04730"/>
<organism evidence="4 5">
    <name type="scientific">Planococcus lenghuensis</name>
    <dbReference type="NCBI Taxonomy" id="2213202"/>
    <lineage>
        <taxon>Bacteria</taxon>
        <taxon>Bacillati</taxon>
        <taxon>Bacillota</taxon>
        <taxon>Bacilli</taxon>
        <taxon>Bacillales</taxon>
        <taxon>Caryophanaceae</taxon>
        <taxon>Planococcus</taxon>
    </lineage>
</organism>
<dbReference type="InterPro" id="IPR029056">
    <property type="entry name" value="Ribokinase-like"/>
</dbReference>
<dbReference type="AlphaFoldDB" id="A0A1Q2KXU3"/>
<reference evidence="4 5" key="1">
    <citation type="submission" date="2017-02" db="EMBL/GenBank/DDBJ databases">
        <title>The complete genomic sequence of a novel cold adapted crude oil-degrading bacterium Planococcus qaidamina Y42.</title>
        <authorList>
            <person name="Yang R."/>
        </authorList>
    </citation>
    <scope>NUCLEOTIDE SEQUENCE [LARGE SCALE GENOMIC DNA]</scope>
    <source>
        <strain evidence="4 5">Y42</strain>
    </source>
</reference>
<accession>A0A1Q2KXU3</accession>
<evidence type="ECO:0000256" key="1">
    <source>
        <dbReference type="ARBA" id="ARBA00022679"/>
    </source>
</evidence>
<dbReference type="InterPro" id="IPR011611">
    <property type="entry name" value="PfkB_dom"/>
</dbReference>
<dbReference type="Gene3D" id="1.10.10.10">
    <property type="entry name" value="Winged helix-like DNA-binding domain superfamily/Winged helix DNA-binding domain"/>
    <property type="match status" value="1"/>
</dbReference>
<dbReference type="InterPro" id="IPR002173">
    <property type="entry name" value="Carboh/pur_kinase_PfkB_CS"/>
</dbReference>
<dbReference type="Pfam" id="PF00294">
    <property type="entry name" value="PfkB"/>
    <property type="match status" value="1"/>
</dbReference>
<dbReference type="GO" id="GO:0004730">
    <property type="term" value="F:pseudouridylate synthase activity"/>
    <property type="evidence" value="ECO:0007669"/>
    <property type="project" value="TreeGrafter"/>
</dbReference>
<keyword evidence="2 4" id="KW-0418">Kinase</keyword>
<protein>
    <submittedName>
        <fullName evidence="4">Carbohydrate kinase</fullName>
    </submittedName>
</protein>
<dbReference type="RefSeq" id="WP_077588367.1">
    <property type="nucleotide sequence ID" value="NZ_CP019640.1"/>
</dbReference>
<keyword evidence="1" id="KW-0808">Transferase</keyword>
<keyword evidence="5" id="KW-1185">Reference proteome</keyword>
<sequence length="364" mass="39764">MGRKEDEVLELIRRNPYMSQQEMAERLKISRPSLANMISSLIREGKVLGRAYMLPEKGTVICIGGANVDRKFLLSEPLQMGTSNPVSATKSAGGVARNIAENLGRLGHEVKLLSVVGRDNDWQTIEEGSAAFMSLELTETLRELPTGSYTAVLDTDGEMMFAMADMEICDLLTPEHLSRYESVLLSAALIVIDLNCPAETVSFVQQLAESREIPLAVIAVSAPKMDRLGATLRGITWFVCNMDEAESYIGEPIKTDEQWRHAVWEFVDLGARNVAITAGERGVMAGNIQSVQHFPALPIEEMTDVTGAGDAFSSALLHGYLNTFAFPDVVKAGLTNAIKTLESPLTVRTELTAAGLKNEMEELQ</sequence>
<evidence type="ECO:0000259" key="3">
    <source>
        <dbReference type="Pfam" id="PF00294"/>
    </source>
</evidence>
<dbReference type="PANTHER" id="PTHR42909">
    <property type="entry name" value="ZGC:136858"/>
    <property type="match status" value="1"/>
</dbReference>
<evidence type="ECO:0000256" key="2">
    <source>
        <dbReference type="ARBA" id="ARBA00022777"/>
    </source>
</evidence>
<dbReference type="OrthoDB" id="9806249at2"/>
<evidence type="ECO:0000313" key="5">
    <source>
        <dbReference type="Proteomes" id="UP000188184"/>
    </source>
</evidence>
<feature type="domain" description="Carbohydrate kinase PfkB" evidence="3">
    <location>
        <begin position="60"/>
        <end position="343"/>
    </location>
</feature>
<dbReference type="SUPFAM" id="SSF46785">
    <property type="entry name" value="Winged helix' DNA-binding domain"/>
    <property type="match status" value="1"/>
</dbReference>
<dbReference type="InterPro" id="IPR036390">
    <property type="entry name" value="WH_DNA-bd_sf"/>
</dbReference>
<dbReference type="PANTHER" id="PTHR42909:SF4">
    <property type="entry name" value="CARBOHYDRATE KINASE, PFKB FAMILY"/>
    <property type="match status" value="1"/>
</dbReference>